<evidence type="ECO:0000313" key="3">
    <source>
        <dbReference type="Proteomes" id="UP001458415"/>
    </source>
</evidence>
<feature type="compositionally biased region" description="Polar residues" evidence="1">
    <location>
        <begin position="80"/>
        <end position="89"/>
    </location>
</feature>
<dbReference type="Proteomes" id="UP001458415">
    <property type="component" value="Unassembled WGS sequence"/>
</dbReference>
<evidence type="ECO:0000313" key="2">
    <source>
        <dbReference type="EMBL" id="MER6975694.1"/>
    </source>
</evidence>
<reference evidence="2 3" key="1">
    <citation type="submission" date="2024-06" db="EMBL/GenBank/DDBJ databases">
        <title>The Natural Products Discovery Center: Release of the First 8490 Sequenced Strains for Exploring Actinobacteria Biosynthetic Diversity.</title>
        <authorList>
            <person name="Kalkreuter E."/>
            <person name="Kautsar S.A."/>
            <person name="Yang D."/>
            <person name="Bader C.D."/>
            <person name="Teijaro C.N."/>
            <person name="Fluegel L."/>
            <person name="Davis C.M."/>
            <person name="Simpson J.R."/>
            <person name="Lauterbach L."/>
            <person name="Steele A.D."/>
            <person name="Gui C."/>
            <person name="Meng S."/>
            <person name="Li G."/>
            <person name="Viehrig K."/>
            <person name="Ye F."/>
            <person name="Su P."/>
            <person name="Kiefer A.F."/>
            <person name="Nichols A."/>
            <person name="Cepeda A.J."/>
            <person name="Yan W."/>
            <person name="Fan B."/>
            <person name="Jiang Y."/>
            <person name="Adhikari A."/>
            <person name="Zheng C.-J."/>
            <person name="Schuster L."/>
            <person name="Cowan T.M."/>
            <person name="Smanski M.J."/>
            <person name="Chevrette M.G."/>
            <person name="De Carvalho L.P.S."/>
            <person name="Shen B."/>
        </authorList>
    </citation>
    <scope>NUCLEOTIDE SEQUENCE [LARGE SCALE GENOMIC DNA]</scope>
    <source>
        <strain evidence="2 3">NPDC000634</strain>
    </source>
</reference>
<sequence length="89" mass="9312">MTRYFVSPEGNGSMEIADGPFSTAAVPEGWQEVTVEEYRARQDAARQAVAEEAAAFIASDGDVPPTPNGTVPIDELPGSGNDSQPSDGK</sequence>
<keyword evidence="3" id="KW-1185">Reference proteome</keyword>
<feature type="region of interest" description="Disordered" evidence="1">
    <location>
        <begin position="57"/>
        <end position="89"/>
    </location>
</feature>
<proteinExistence type="predicted"/>
<gene>
    <name evidence="2" type="ORF">ABT317_01110</name>
</gene>
<dbReference type="RefSeq" id="WP_086729471.1">
    <property type="nucleotide sequence ID" value="NZ_MUBM01000319.1"/>
</dbReference>
<dbReference type="EMBL" id="JBEPCU010000006">
    <property type="protein sequence ID" value="MER6975694.1"/>
    <property type="molecule type" value="Genomic_DNA"/>
</dbReference>
<feature type="region of interest" description="Disordered" evidence="1">
    <location>
        <begin position="1"/>
        <end position="20"/>
    </location>
</feature>
<accession>A0ABV1VUU2</accession>
<protein>
    <submittedName>
        <fullName evidence="2">Uncharacterized protein</fullName>
    </submittedName>
</protein>
<organism evidence="2 3">
    <name type="scientific">Streptomyces carpinensis</name>
    <dbReference type="NCBI Taxonomy" id="66369"/>
    <lineage>
        <taxon>Bacteria</taxon>
        <taxon>Bacillati</taxon>
        <taxon>Actinomycetota</taxon>
        <taxon>Actinomycetes</taxon>
        <taxon>Kitasatosporales</taxon>
        <taxon>Streptomycetaceae</taxon>
        <taxon>Streptomyces</taxon>
    </lineage>
</organism>
<comment type="caution">
    <text evidence="2">The sequence shown here is derived from an EMBL/GenBank/DDBJ whole genome shotgun (WGS) entry which is preliminary data.</text>
</comment>
<evidence type="ECO:0000256" key="1">
    <source>
        <dbReference type="SAM" id="MobiDB-lite"/>
    </source>
</evidence>
<name>A0ABV1VUU2_9ACTN</name>